<organism evidence="1">
    <name type="scientific">Pararge aegeria</name>
    <name type="common">speckled wood butterfly</name>
    <dbReference type="NCBI Taxonomy" id="116150"/>
    <lineage>
        <taxon>Eukaryota</taxon>
        <taxon>Metazoa</taxon>
        <taxon>Ecdysozoa</taxon>
        <taxon>Arthropoda</taxon>
        <taxon>Hexapoda</taxon>
        <taxon>Insecta</taxon>
        <taxon>Pterygota</taxon>
        <taxon>Neoptera</taxon>
        <taxon>Endopterygota</taxon>
        <taxon>Lepidoptera</taxon>
        <taxon>Glossata</taxon>
        <taxon>Ditrysia</taxon>
        <taxon>Papilionoidea</taxon>
        <taxon>Nymphalidae</taxon>
        <taxon>Satyrinae</taxon>
        <taxon>Satyrini</taxon>
        <taxon>Parargina</taxon>
        <taxon>Pararge</taxon>
    </lineage>
</organism>
<feature type="non-terminal residue" evidence="1">
    <location>
        <position position="1"/>
    </location>
</feature>
<protein>
    <submittedName>
        <fullName evidence="1">Uncharacterized protein</fullName>
    </submittedName>
</protein>
<feature type="non-terminal residue" evidence="1">
    <location>
        <position position="67"/>
    </location>
</feature>
<reference evidence="1" key="1">
    <citation type="journal article" date="2013" name="BMC Genomics">
        <title>Unscrambling butterfly oogenesis.</title>
        <authorList>
            <person name="Carter J.M."/>
            <person name="Baker S.C."/>
            <person name="Pink R."/>
            <person name="Carter D.R."/>
            <person name="Collins A."/>
            <person name="Tomlin J."/>
            <person name="Gibbs M."/>
            <person name="Breuker C.J."/>
        </authorList>
    </citation>
    <scope>NUCLEOTIDE SEQUENCE</scope>
    <source>
        <tissue evidence="1">Ovary</tissue>
    </source>
</reference>
<dbReference type="AlphaFoldDB" id="S4NT64"/>
<proteinExistence type="predicted"/>
<evidence type="ECO:0000313" key="1">
    <source>
        <dbReference type="EMBL" id="JAA78778.1"/>
    </source>
</evidence>
<sequence>NDEDSDSHKHEGNVVIKEEYLSDDSMLLEERQRDDETCNKINQKPAPFAYEVQVLEAQVPLKKELNI</sequence>
<reference evidence="1" key="2">
    <citation type="submission" date="2013-05" db="EMBL/GenBank/DDBJ databases">
        <authorList>
            <person name="Carter J.-M."/>
            <person name="Baker S.C."/>
            <person name="Pink R."/>
            <person name="Carter D.R.F."/>
            <person name="Collins A."/>
            <person name="Tomlin J."/>
            <person name="Gibbs M."/>
            <person name="Breuker C.J."/>
        </authorList>
    </citation>
    <scope>NUCLEOTIDE SEQUENCE</scope>
    <source>
        <tissue evidence="1">Ovary</tissue>
    </source>
</reference>
<dbReference type="EMBL" id="GAIX01013782">
    <property type="protein sequence ID" value="JAA78778.1"/>
    <property type="molecule type" value="Transcribed_RNA"/>
</dbReference>
<name>S4NT64_9NEOP</name>
<accession>S4NT64</accession>